<sequence>MSLTVLVNAGPWLPVPPNGYGGIENVIATLVPELRRLGVRVLLATVGSSELPVDEQLAVFPDGQFGSLQRPYNQACGVVQSHLHAVVRTLRERDDVDLVHDHVEAAGLATLAALGPDAPPVLHTLHWDLTKHPELYGGFDGGDRVRVNGVSADQLSRAPEALRAHSVGHVHLATPLADGADRRRPAEKSGHVVVLGRINPGKGQDLAARLAHRAGFDLVLAGPVGPYRQPAELAAAEHDPVAAANPDVRYWRERVAPHVDGVRVRWVGTVAGRQRDELVATARASLFPLRWAEPGGTAVVESLALGTPVVALAEGCLPELVRHGDTGLLTSDEDELADLVHAAGQIDPRRCAVEAARRFTPAAMARSYLTLYDRVRRPDLPASSGSDGRSGAIPDVSTRRPGVLGGPAADPLPAVRPARASRASSGLVFGDRAARPVDPGEPVVPHGR</sequence>
<gene>
    <name evidence="6" type="ORF">Pen02_48920</name>
</gene>
<feature type="domain" description="Glycosyl transferase family 1" evidence="4">
    <location>
        <begin position="186"/>
        <end position="341"/>
    </location>
</feature>
<proteinExistence type="predicted"/>
<evidence type="ECO:0000313" key="7">
    <source>
        <dbReference type="Proteomes" id="UP000646749"/>
    </source>
</evidence>
<dbReference type="SUPFAM" id="SSF53756">
    <property type="entry name" value="UDP-Glycosyltransferase/glycogen phosphorylase"/>
    <property type="match status" value="1"/>
</dbReference>
<dbReference type="Proteomes" id="UP000646749">
    <property type="component" value="Unassembled WGS sequence"/>
</dbReference>
<dbReference type="InterPro" id="IPR050194">
    <property type="entry name" value="Glycosyltransferase_grp1"/>
</dbReference>
<dbReference type="PANTHER" id="PTHR45947:SF13">
    <property type="entry name" value="TRANSFERASE"/>
    <property type="match status" value="1"/>
</dbReference>
<keyword evidence="7" id="KW-1185">Reference proteome</keyword>
<feature type="region of interest" description="Disordered" evidence="3">
    <location>
        <begin position="379"/>
        <end position="448"/>
    </location>
</feature>
<name>A0ABQ4E6J2_9ACTN</name>
<dbReference type="InterPro" id="IPR001296">
    <property type="entry name" value="Glyco_trans_1"/>
</dbReference>
<feature type="domain" description="Glycosyltransferase subfamily 4-like N-terminal" evidence="5">
    <location>
        <begin position="20"/>
        <end position="130"/>
    </location>
</feature>
<dbReference type="GO" id="GO:0016740">
    <property type="term" value="F:transferase activity"/>
    <property type="evidence" value="ECO:0007669"/>
    <property type="project" value="UniProtKB-KW"/>
</dbReference>
<keyword evidence="2 6" id="KW-0808">Transferase</keyword>
<evidence type="ECO:0000259" key="4">
    <source>
        <dbReference type="Pfam" id="PF00534"/>
    </source>
</evidence>
<comment type="caution">
    <text evidence="6">The sequence shown here is derived from an EMBL/GenBank/DDBJ whole genome shotgun (WGS) entry which is preliminary data.</text>
</comment>
<reference evidence="6 7" key="1">
    <citation type="submission" date="2021-01" db="EMBL/GenBank/DDBJ databases">
        <title>Whole genome shotgun sequence of Plantactinospora endophytica NBRC 110450.</title>
        <authorList>
            <person name="Komaki H."/>
            <person name="Tamura T."/>
        </authorList>
    </citation>
    <scope>NUCLEOTIDE SEQUENCE [LARGE SCALE GENOMIC DNA]</scope>
    <source>
        <strain evidence="6 7">NBRC 110450</strain>
    </source>
</reference>
<feature type="compositionally biased region" description="Low complexity" evidence="3">
    <location>
        <begin position="411"/>
        <end position="425"/>
    </location>
</feature>
<dbReference type="InterPro" id="IPR028098">
    <property type="entry name" value="Glyco_trans_4-like_N"/>
</dbReference>
<dbReference type="Pfam" id="PF00534">
    <property type="entry name" value="Glycos_transf_1"/>
    <property type="match status" value="1"/>
</dbReference>
<dbReference type="EMBL" id="BONW01000022">
    <property type="protein sequence ID" value="GIG89956.1"/>
    <property type="molecule type" value="Genomic_DNA"/>
</dbReference>
<dbReference type="PANTHER" id="PTHR45947">
    <property type="entry name" value="SULFOQUINOVOSYL TRANSFERASE SQD2"/>
    <property type="match status" value="1"/>
</dbReference>
<evidence type="ECO:0000256" key="3">
    <source>
        <dbReference type="SAM" id="MobiDB-lite"/>
    </source>
</evidence>
<dbReference type="RefSeq" id="WP_203868388.1">
    <property type="nucleotide sequence ID" value="NZ_BONW01000022.1"/>
</dbReference>
<evidence type="ECO:0000256" key="2">
    <source>
        <dbReference type="ARBA" id="ARBA00022679"/>
    </source>
</evidence>
<dbReference type="Pfam" id="PF13439">
    <property type="entry name" value="Glyco_transf_4"/>
    <property type="match status" value="1"/>
</dbReference>
<dbReference type="Gene3D" id="3.40.50.2000">
    <property type="entry name" value="Glycogen Phosphorylase B"/>
    <property type="match status" value="2"/>
</dbReference>
<organism evidence="6 7">
    <name type="scientific">Plantactinospora endophytica</name>
    <dbReference type="NCBI Taxonomy" id="673535"/>
    <lineage>
        <taxon>Bacteria</taxon>
        <taxon>Bacillati</taxon>
        <taxon>Actinomycetota</taxon>
        <taxon>Actinomycetes</taxon>
        <taxon>Micromonosporales</taxon>
        <taxon>Micromonosporaceae</taxon>
        <taxon>Plantactinospora</taxon>
    </lineage>
</organism>
<keyword evidence="1" id="KW-0328">Glycosyltransferase</keyword>
<evidence type="ECO:0000256" key="1">
    <source>
        <dbReference type="ARBA" id="ARBA00022676"/>
    </source>
</evidence>
<evidence type="ECO:0000313" key="6">
    <source>
        <dbReference type="EMBL" id="GIG89956.1"/>
    </source>
</evidence>
<accession>A0ABQ4E6J2</accession>
<evidence type="ECO:0000259" key="5">
    <source>
        <dbReference type="Pfam" id="PF13439"/>
    </source>
</evidence>
<protein>
    <submittedName>
        <fullName evidence="6">Glycosyl transferase</fullName>
    </submittedName>
</protein>